<feature type="coiled-coil region" evidence="1">
    <location>
        <begin position="119"/>
        <end position="153"/>
    </location>
</feature>
<keyword evidence="3" id="KW-1185">Reference proteome</keyword>
<comment type="caution">
    <text evidence="2">The sequence shown here is derived from an EMBL/GenBank/DDBJ whole genome shotgun (WGS) entry which is preliminary data.</text>
</comment>
<sequence>MNYSQYLLSEGSINSVLTNYKEFIANALLPKSQANTDLTKQLLGLKIMLANETITASENQLVQPPKSQDALNEIAVLKKQVRVLQETVKSMLSYFGGHKGLSEVCLNHLELCFTVEKNRNQLSSNIQTQMQQHKDLKEEVIQMRSQRNENNAKYMAFKREQEDFKNKMEHLAIKINNGDIPCLVNTRANVEEQILKHSNFVNMELAHTIAESAQIGSKLNQHFQNFANTITKQIKALELENQRNTIAYNKKSEESLLLQDEMIQIFRQLSKLQDGPSAPINATQPDIK</sequence>
<organism evidence="2 3">
    <name type="scientific">Halteria grandinella</name>
    <dbReference type="NCBI Taxonomy" id="5974"/>
    <lineage>
        <taxon>Eukaryota</taxon>
        <taxon>Sar</taxon>
        <taxon>Alveolata</taxon>
        <taxon>Ciliophora</taxon>
        <taxon>Intramacronucleata</taxon>
        <taxon>Spirotrichea</taxon>
        <taxon>Stichotrichia</taxon>
        <taxon>Sporadotrichida</taxon>
        <taxon>Halteriidae</taxon>
        <taxon>Halteria</taxon>
    </lineage>
</organism>
<accession>A0A8J8T2A0</accession>
<protein>
    <submittedName>
        <fullName evidence="2">Uncharacterized protein</fullName>
    </submittedName>
</protein>
<dbReference type="Proteomes" id="UP000785679">
    <property type="component" value="Unassembled WGS sequence"/>
</dbReference>
<proteinExistence type="predicted"/>
<dbReference type="EMBL" id="RRYP01009702">
    <property type="protein sequence ID" value="TNV78876.1"/>
    <property type="molecule type" value="Genomic_DNA"/>
</dbReference>
<dbReference type="AlphaFoldDB" id="A0A8J8T2A0"/>
<gene>
    <name evidence="2" type="ORF">FGO68_gene11870</name>
</gene>
<reference evidence="2" key="1">
    <citation type="submission" date="2019-06" db="EMBL/GenBank/DDBJ databases">
        <authorList>
            <person name="Zheng W."/>
        </authorList>
    </citation>
    <scope>NUCLEOTIDE SEQUENCE</scope>
    <source>
        <strain evidence="2">QDHG01</strain>
    </source>
</reference>
<name>A0A8J8T2A0_HALGN</name>
<keyword evidence="1" id="KW-0175">Coiled coil</keyword>
<evidence type="ECO:0000313" key="2">
    <source>
        <dbReference type="EMBL" id="TNV78876.1"/>
    </source>
</evidence>
<evidence type="ECO:0000313" key="3">
    <source>
        <dbReference type="Proteomes" id="UP000785679"/>
    </source>
</evidence>
<evidence type="ECO:0000256" key="1">
    <source>
        <dbReference type="SAM" id="Coils"/>
    </source>
</evidence>